<organism evidence="3 4">
    <name type="scientific">Alloalcanivorax venustensis ISO4</name>
    <dbReference type="NCBI Taxonomy" id="1177184"/>
    <lineage>
        <taxon>Bacteria</taxon>
        <taxon>Pseudomonadati</taxon>
        <taxon>Pseudomonadota</taxon>
        <taxon>Gammaproteobacteria</taxon>
        <taxon>Oceanospirillales</taxon>
        <taxon>Alcanivoracaceae</taxon>
        <taxon>Alloalcanivorax</taxon>
    </lineage>
</organism>
<dbReference type="Pfam" id="PF03993">
    <property type="entry name" value="DUF349"/>
    <property type="match status" value="1"/>
</dbReference>
<feature type="compositionally biased region" description="Basic and acidic residues" evidence="2">
    <location>
        <begin position="381"/>
        <end position="395"/>
    </location>
</feature>
<evidence type="ECO:0000313" key="4">
    <source>
        <dbReference type="Proteomes" id="UP000644441"/>
    </source>
</evidence>
<accession>A0ABS0AHK7</accession>
<reference evidence="3 4" key="1">
    <citation type="submission" date="2012-09" db="EMBL/GenBank/DDBJ databases">
        <title>Genome Sequence of alkane-degrading Bacterium Alcanivorax venustensis ISO4.</title>
        <authorList>
            <person name="Lai Q."/>
            <person name="Shao Z."/>
        </authorList>
    </citation>
    <scope>NUCLEOTIDE SEQUENCE [LARGE SCALE GENOMIC DNA]</scope>
    <source>
        <strain evidence="3 4">ISO4</strain>
    </source>
</reference>
<dbReference type="InterPro" id="IPR007139">
    <property type="entry name" value="DUF349"/>
</dbReference>
<evidence type="ECO:0000256" key="1">
    <source>
        <dbReference type="SAM" id="Coils"/>
    </source>
</evidence>
<feature type="region of interest" description="Disordered" evidence="2">
    <location>
        <begin position="352"/>
        <end position="407"/>
    </location>
</feature>
<protein>
    <recommendedName>
        <fullName evidence="5">DUF349 domain-containing protein</fullName>
    </recommendedName>
</protein>
<dbReference type="EMBL" id="ARXR01000011">
    <property type="protein sequence ID" value="MBF5053107.1"/>
    <property type="molecule type" value="Genomic_DNA"/>
</dbReference>
<evidence type="ECO:0000313" key="3">
    <source>
        <dbReference type="EMBL" id="MBF5053107.1"/>
    </source>
</evidence>
<evidence type="ECO:0008006" key="5">
    <source>
        <dbReference type="Google" id="ProtNLM"/>
    </source>
</evidence>
<keyword evidence="1" id="KW-0175">Coiled coil</keyword>
<name>A0ABS0AHK7_9GAMM</name>
<keyword evidence="4" id="KW-1185">Reference proteome</keyword>
<proteinExistence type="predicted"/>
<evidence type="ECO:0000256" key="2">
    <source>
        <dbReference type="SAM" id="MobiDB-lite"/>
    </source>
</evidence>
<sequence>MAMLGKLFKPRWQHRDAEVRAQAVATLDPRQDQETLSKLARDDDSARVRAAAVSALLDLHLLDRLIEADADAGVRDAASDRFVALLAGTVDGAPAVETRLRLIQHTGNARVLLHVARHSPDQACREVALAAIDDPESLYRLALEGADAALRLAAAERLEDATLLRQLGREGRDKKVVRVARDRVKALQARDAEARRHEEQLDALIDALDQLAQHSADPLFEGRLQQLEQRWQALAEHADDARSARVASALAQCHAHRREQQEAVARQEALESAAHERRAALDTLRSLYRDLSAETWDQQLGELRSAVATQERRWQAAGELLEADDESDLMFHSRLSEWRRLIALAEAALDAEDDEQRRELAEQWPAEVAAPSTLAAARPPETPERKEAATPERTPRQAPARTGADSEHRGLVVALRRELQQGNLKHANRLWHKAEAVLAEQNDPWLLQQLERLTPRREELRDWHAFAAQPKKEQLCERMEALAETDMDAEERASAVQALHEEWRALMSSDQDQDQALWDRFKAASDRAYEPCRAHFAKLDAQREENLRRREALCRQLADFIAAQDWQNADWQAVWEIRRQAPQEWKSHAPVRFTDARDVQKRFSALLSEIDERLEEAWRQAEQPRQALLERAAALAESVAADQGEQAVDVRGAAREAQALQKQWRAAPWLPPARHRPFQKRFRRTMDAIFAARQADTEQKQAQRAEAAEQAQTVLERAAQQTARPLPEQDGATLAALAEELQAVDGASLGRGLQQQLQRLQEQLRTLRKDLPRWQRWQAARDRVSGAPSGEERAEDRALAAALEALAGVDSPEHAREERMAWQLERLPKAMKSSGFTPLEEALALVDERPVGTPLDSDLASRMTIALTALEPRP</sequence>
<dbReference type="Proteomes" id="UP000644441">
    <property type="component" value="Unassembled WGS sequence"/>
</dbReference>
<feature type="coiled-coil region" evidence="1">
    <location>
        <begin position="187"/>
        <end position="244"/>
    </location>
</feature>
<gene>
    <name evidence="3" type="ORF">ISO4_01709</name>
</gene>
<comment type="caution">
    <text evidence="3">The sequence shown here is derived from an EMBL/GenBank/DDBJ whole genome shotgun (WGS) entry which is preliminary data.</text>
</comment>